<protein>
    <submittedName>
        <fullName evidence="2">Uncharacterized protein</fullName>
    </submittedName>
</protein>
<evidence type="ECO:0000313" key="2">
    <source>
        <dbReference type="EMBL" id="KAF0039992.1"/>
    </source>
</evidence>
<sequence>MAANTTRPEKGNAAGQRLVAGHSVHSLLRILPRSAKKQKSRRQTQHGYWRKSRNDYKMCLLYVQFLRSQTSSAFASSQHLAQRVMNKGQSGVCDPTWTVTTTVAETIMAAPRLVPFHKHISGAREVRTRFGNSAPNSGDKAKMLGILCDFSFFLLRLQGEERRTHSGDESTKQRTLKNKTNAISLSHTNTQTRTRPASSPAPTDAR</sequence>
<evidence type="ECO:0000256" key="1">
    <source>
        <dbReference type="SAM" id="MobiDB-lite"/>
    </source>
</evidence>
<dbReference type="AlphaFoldDB" id="A0A6A4TCR7"/>
<gene>
    <name evidence="2" type="ORF">F2P81_008227</name>
</gene>
<organism evidence="2 3">
    <name type="scientific">Scophthalmus maximus</name>
    <name type="common">Turbot</name>
    <name type="synonym">Psetta maxima</name>
    <dbReference type="NCBI Taxonomy" id="52904"/>
    <lineage>
        <taxon>Eukaryota</taxon>
        <taxon>Metazoa</taxon>
        <taxon>Chordata</taxon>
        <taxon>Craniata</taxon>
        <taxon>Vertebrata</taxon>
        <taxon>Euteleostomi</taxon>
        <taxon>Actinopterygii</taxon>
        <taxon>Neopterygii</taxon>
        <taxon>Teleostei</taxon>
        <taxon>Neoteleostei</taxon>
        <taxon>Acanthomorphata</taxon>
        <taxon>Carangaria</taxon>
        <taxon>Pleuronectiformes</taxon>
        <taxon>Pleuronectoidei</taxon>
        <taxon>Scophthalmidae</taxon>
        <taxon>Scophthalmus</taxon>
    </lineage>
</organism>
<proteinExistence type="predicted"/>
<dbReference type="EMBL" id="VEVO01000007">
    <property type="protein sequence ID" value="KAF0039992.1"/>
    <property type="molecule type" value="Genomic_DNA"/>
</dbReference>
<feature type="compositionally biased region" description="Basic and acidic residues" evidence="1">
    <location>
        <begin position="162"/>
        <end position="172"/>
    </location>
</feature>
<dbReference type="Proteomes" id="UP000438429">
    <property type="component" value="Unassembled WGS sequence"/>
</dbReference>
<accession>A0A6A4TCR7</accession>
<evidence type="ECO:0000313" key="3">
    <source>
        <dbReference type="Proteomes" id="UP000438429"/>
    </source>
</evidence>
<feature type="compositionally biased region" description="Polar residues" evidence="1">
    <location>
        <begin position="178"/>
        <end position="206"/>
    </location>
</feature>
<name>A0A6A4TCR7_SCOMX</name>
<comment type="caution">
    <text evidence="2">The sequence shown here is derived from an EMBL/GenBank/DDBJ whole genome shotgun (WGS) entry which is preliminary data.</text>
</comment>
<feature type="region of interest" description="Disordered" evidence="1">
    <location>
        <begin position="162"/>
        <end position="206"/>
    </location>
</feature>
<reference evidence="2 3" key="1">
    <citation type="submission" date="2019-06" db="EMBL/GenBank/DDBJ databases">
        <title>Draft genomes of female and male turbot (Scophthalmus maximus).</title>
        <authorList>
            <person name="Xu H."/>
            <person name="Xu X.-W."/>
            <person name="Shao C."/>
            <person name="Chen S."/>
        </authorList>
    </citation>
    <scope>NUCLEOTIDE SEQUENCE [LARGE SCALE GENOMIC DNA]</scope>
    <source>
        <strain evidence="2">Ysfricsl-2016a</strain>
        <tissue evidence="2">Blood</tissue>
    </source>
</reference>